<accession>A0A3A1YTL3</accession>
<protein>
    <submittedName>
        <fullName evidence="3">Iron donor protein CyaY</fullName>
    </submittedName>
</protein>
<dbReference type="PROSITE" id="PS50810">
    <property type="entry name" value="FRATAXIN_2"/>
    <property type="match status" value="1"/>
</dbReference>
<dbReference type="Proteomes" id="UP000265916">
    <property type="component" value="Unassembled WGS sequence"/>
</dbReference>
<dbReference type="InterPro" id="IPR002908">
    <property type="entry name" value="Frataxin/CyaY"/>
</dbReference>
<dbReference type="Gene3D" id="3.30.920.10">
    <property type="entry name" value="Frataxin/CyaY"/>
    <property type="match status" value="1"/>
</dbReference>
<comment type="caution">
    <text evidence="3">The sequence shown here is derived from an EMBL/GenBank/DDBJ whole genome shotgun (WGS) entry which is preliminary data.</text>
</comment>
<gene>
    <name evidence="3" type="ORF">CKF58_02270</name>
</gene>
<keyword evidence="2" id="KW-0408">Iron</keyword>
<evidence type="ECO:0000313" key="3">
    <source>
        <dbReference type="EMBL" id="RIY39387.1"/>
    </source>
</evidence>
<dbReference type="InterPro" id="IPR036524">
    <property type="entry name" value="Frataxin/CyaY_sf"/>
</dbReference>
<evidence type="ECO:0000256" key="1">
    <source>
        <dbReference type="ARBA" id="ARBA00008183"/>
    </source>
</evidence>
<name>A0A3A1YTL3_9GAMM</name>
<reference evidence="3 4" key="1">
    <citation type="submission" date="2017-08" db="EMBL/GenBank/DDBJ databases">
        <title>Reclassification of Bisgaard taxon 37 and 44.</title>
        <authorList>
            <person name="Christensen H."/>
        </authorList>
    </citation>
    <scope>NUCLEOTIDE SEQUENCE [LARGE SCALE GENOMIC DNA]</scope>
    <source>
        <strain evidence="3 4">111</strain>
    </source>
</reference>
<organism evidence="3 4">
    <name type="scientific">Psittacicella hinzii</name>
    <dbReference type="NCBI Taxonomy" id="2028575"/>
    <lineage>
        <taxon>Bacteria</taxon>
        <taxon>Pseudomonadati</taxon>
        <taxon>Pseudomonadota</taxon>
        <taxon>Gammaproteobacteria</taxon>
        <taxon>Pasteurellales</taxon>
        <taxon>Psittacicellaceae</taxon>
        <taxon>Psittacicella</taxon>
    </lineage>
</organism>
<evidence type="ECO:0000256" key="2">
    <source>
        <dbReference type="ARBA" id="ARBA00023004"/>
    </source>
</evidence>
<comment type="similarity">
    <text evidence="1">Belongs to the frataxin family.</text>
</comment>
<dbReference type="EMBL" id="NRJG01000033">
    <property type="protein sequence ID" value="RIY39387.1"/>
    <property type="molecule type" value="Genomic_DNA"/>
</dbReference>
<sequence length="109" mass="12543">MSVPEYLERIDQIWDEISQTLEEHEIDVDAYVIGSVFTIEAADKSQVVINRQQPKLELWLASTAGAYHFSYVPEVDDWINTADKQTSFWLYLDQALAAIKVPALFSDKY</sequence>
<dbReference type="SUPFAM" id="SSF55387">
    <property type="entry name" value="Frataxin/Nqo15-like"/>
    <property type="match status" value="1"/>
</dbReference>
<dbReference type="InterPro" id="IPR020895">
    <property type="entry name" value="Frataxin_CS"/>
</dbReference>
<evidence type="ECO:0000313" key="4">
    <source>
        <dbReference type="Proteomes" id="UP000265916"/>
    </source>
</evidence>
<proteinExistence type="inferred from homology"/>
<dbReference type="GO" id="GO:0008199">
    <property type="term" value="F:ferric iron binding"/>
    <property type="evidence" value="ECO:0007669"/>
    <property type="project" value="InterPro"/>
</dbReference>
<dbReference type="OrthoDB" id="285675at2"/>
<dbReference type="SMART" id="SM01219">
    <property type="entry name" value="Frataxin_Cyay"/>
    <property type="match status" value="1"/>
</dbReference>
<dbReference type="Pfam" id="PF01491">
    <property type="entry name" value="Frataxin_Cyay"/>
    <property type="match status" value="1"/>
</dbReference>
<dbReference type="PROSITE" id="PS01344">
    <property type="entry name" value="FRATAXIN_1"/>
    <property type="match status" value="1"/>
</dbReference>
<dbReference type="NCBIfam" id="TIGR03421">
    <property type="entry name" value="FeS_CyaY"/>
    <property type="match status" value="1"/>
</dbReference>
<dbReference type="GO" id="GO:0005737">
    <property type="term" value="C:cytoplasm"/>
    <property type="evidence" value="ECO:0007669"/>
    <property type="project" value="UniProtKB-ARBA"/>
</dbReference>
<dbReference type="GO" id="GO:0016226">
    <property type="term" value="P:iron-sulfur cluster assembly"/>
    <property type="evidence" value="ECO:0007669"/>
    <property type="project" value="InterPro"/>
</dbReference>
<keyword evidence="4" id="KW-1185">Reference proteome</keyword>
<dbReference type="AlphaFoldDB" id="A0A3A1YTL3"/>